<feature type="repeat" description="TPR" evidence="3">
    <location>
        <begin position="69"/>
        <end position="102"/>
    </location>
</feature>
<dbReference type="PANTHER" id="PTHR44858">
    <property type="entry name" value="TETRATRICOPEPTIDE REPEAT PROTEIN 6"/>
    <property type="match status" value="1"/>
</dbReference>
<dbReference type="PANTHER" id="PTHR44858:SF1">
    <property type="entry name" value="UDP-N-ACETYLGLUCOSAMINE--PEPTIDE N-ACETYLGLUCOSAMINYLTRANSFERASE SPINDLY-RELATED"/>
    <property type="match status" value="1"/>
</dbReference>
<keyword evidence="6" id="KW-1185">Reference proteome</keyword>
<protein>
    <submittedName>
        <fullName evidence="5">Tetratricopeptide repeat protein</fullName>
    </submittedName>
</protein>
<evidence type="ECO:0000313" key="6">
    <source>
        <dbReference type="Proteomes" id="UP001230156"/>
    </source>
</evidence>
<evidence type="ECO:0000313" key="5">
    <source>
        <dbReference type="EMBL" id="MDQ7246722.1"/>
    </source>
</evidence>
<keyword evidence="2 3" id="KW-0802">TPR repeat</keyword>
<evidence type="ECO:0000256" key="1">
    <source>
        <dbReference type="ARBA" id="ARBA00022737"/>
    </source>
</evidence>
<dbReference type="Proteomes" id="UP001230156">
    <property type="component" value="Unassembled WGS sequence"/>
</dbReference>
<dbReference type="InterPro" id="IPR019734">
    <property type="entry name" value="TPR_rpt"/>
</dbReference>
<organism evidence="5 6">
    <name type="scientific">Dongia sedimenti</name>
    <dbReference type="NCBI Taxonomy" id="3064282"/>
    <lineage>
        <taxon>Bacteria</taxon>
        <taxon>Pseudomonadati</taxon>
        <taxon>Pseudomonadota</taxon>
        <taxon>Alphaproteobacteria</taxon>
        <taxon>Rhodospirillales</taxon>
        <taxon>Dongiaceae</taxon>
        <taxon>Dongia</taxon>
    </lineage>
</organism>
<gene>
    <name evidence="5" type="ORF">Q8A70_03555</name>
</gene>
<feature type="repeat" description="TPR" evidence="3">
    <location>
        <begin position="204"/>
        <end position="237"/>
    </location>
</feature>
<comment type="caution">
    <text evidence="5">The sequence shown here is derived from an EMBL/GenBank/DDBJ whole genome shotgun (WGS) entry which is preliminary data.</text>
</comment>
<feature type="chain" id="PRO_5045449707" evidence="4">
    <location>
        <begin position="21"/>
        <end position="351"/>
    </location>
</feature>
<keyword evidence="4" id="KW-0732">Signal</keyword>
<dbReference type="EMBL" id="JAUYVI010000001">
    <property type="protein sequence ID" value="MDQ7246722.1"/>
    <property type="molecule type" value="Genomic_DNA"/>
</dbReference>
<dbReference type="RefSeq" id="WP_379954117.1">
    <property type="nucleotide sequence ID" value="NZ_JAUYVI010000001.1"/>
</dbReference>
<dbReference type="Gene3D" id="1.25.40.10">
    <property type="entry name" value="Tetratricopeptide repeat domain"/>
    <property type="match status" value="2"/>
</dbReference>
<dbReference type="PROSITE" id="PS50005">
    <property type="entry name" value="TPR"/>
    <property type="match status" value="4"/>
</dbReference>
<feature type="repeat" description="TPR" evidence="3">
    <location>
        <begin position="170"/>
        <end position="203"/>
    </location>
</feature>
<dbReference type="InterPro" id="IPR050498">
    <property type="entry name" value="Ycf3"/>
</dbReference>
<dbReference type="Pfam" id="PF13181">
    <property type="entry name" value="TPR_8"/>
    <property type="match status" value="2"/>
</dbReference>
<evidence type="ECO:0000256" key="2">
    <source>
        <dbReference type="ARBA" id="ARBA00022803"/>
    </source>
</evidence>
<dbReference type="PROSITE" id="PS51257">
    <property type="entry name" value="PROKAR_LIPOPROTEIN"/>
    <property type="match status" value="1"/>
</dbReference>
<evidence type="ECO:0000256" key="4">
    <source>
        <dbReference type="SAM" id="SignalP"/>
    </source>
</evidence>
<feature type="repeat" description="TPR" evidence="3">
    <location>
        <begin position="103"/>
        <end position="136"/>
    </location>
</feature>
<dbReference type="Pfam" id="PF13414">
    <property type="entry name" value="TPR_11"/>
    <property type="match status" value="1"/>
</dbReference>
<evidence type="ECO:0000256" key="3">
    <source>
        <dbReference type="PROSITE-ProRule" id="PRU00339"/>
    </source>
</evidence>
<accession>A0ABU0YG75</accession>
<proteinExistence type="predicted"/>
<dbReference type="SUPFAM" id="SSF48452">
    <property type="entry name" value="TPR-like"/>
    <property type="match status" value="2"/>
</dbReference>
<name>A0ABU0YG75_9PROT</name>
<reference evidence="6" key="1">
    <citation type="submission" date="2023-08" db="EMBL/GenBank/DDBJ databases">
        <title>Rhodospirillaceae gen. nov., a novel taxon isolated from the Yangtze River Yuezi River estuary sludge.</title>
        <authorList>
            <person name="Ruan L."/>
        </authorList>
    </citation>
    <scope>NUCLEOTIDE SEQUENCE [LARGE SCALE GENOMIC DNA]</scope>
    <source>
        <strain evidence="6">R-7</strain>
    </source>
</reference>
<sequence length="351" mass="38471">MRRFLCAVSAAVCTALLVQACATTGAKTTDATASVEACFAATERREGDKAIALCDSALATPGLSADLQAKALAARGASYNDKKAYARGVADFNQALVLKPDDLFALSNRGWAYNQMADFDRAVADFDRVISLRPSEIAYANRSYAYALKGDFTASIRDLDRAIQLKPDGAELYSNRGWAHMMLGEMVPALTDLSRAVELNPKLARTYENRSTLYFIQGDYGLAAADIERAIEISPDNPFGYIWLYIATRRDHRDASAVLQKAAKANADWPAVILRFIQGKATELNVHEEVRSEPYGAISKVRDCHTQLILGELALLDQWTETAASHFRYASSACPLAQTERVVAEAELKRL</sequence>
<keyword evidence="1" id="KW-0677">Repeat</keyword>
<dbReference type="InterPro" id="IPR011990">
    <property type="entry name" value="TPR-like_helical_dom_sf"/>
</dbReference>
<feature type="signal peptide" evidence="4">
    <location>
        <begin position="1"/>
        <end position="20"/>
    </location>
</feature>
<dbReference type="SMART" id="SM00028">
    <property type="entry name" value="TPR"/>
    <property type="match status" value="5"/>
</dbReference>